<sequence>MLKIMLSTLVSTLLVAGAAQASRLIEPLSEVTVAGTGGEWTTSTITVGGFNLPYQLYTPTTEASGKKLPLIIHLHGSGEAGTENQKQMMVGTRNGPQYFVLPEHQKLQAAYVLAPQTPVEIRWASTGIPEYNLDTTPETVSMTALIALMGELLKSRPDIDPDRVYLAGLSRGGQGVWNAALRHTELFAALVPISGSGSPNHADRLKNMAIWAFHAQDDRTTRVEYTRNMVDAIFHAGGSTRLLRYTEVEFGDHQAGWDTAYGNSQVYRWLIKWRR</sequence>
<evidence type="ECO:0000256" key="1">
    <source>
        <dbReference type="ARBA" id="ARBA00022729"/>
    </source>
</evidence>
<evidence type="ECO:0000313" key="4">
    <source>
        <dbReference type="Proteomes" id="UP000321306"/>
    </source>
</evidence>
<accession>A0A511MVK6</accession>
<organism evidence="3 4">
    <name type="scientific">Deinococcus cellulosilyticus (strain DSM 18568 / NBRC 106333 / KACC 11606 / 5516J-15)</name>
    <dbReference type="NCBI Taxonomy" id="1223518"/>
    <lineage>
        <taxon>Bacteria</taxon>
        <taxon>Thermotogati</taxon>
        <taxon>Deinococcota</taxon>
        <taxon>Deinococci</taxon>
        <taxon>Deinococcales</taxon>
        <taxon>Deinococcaceae</taxon>
        <taxon>Deinococcus</taxon>
    </lineage>
</organism>
<comment type="caution">
    <text evidence="3">The sequence shown here is derived from an EMBL/GenBank/DDBJ whole genome shotgun (WGS) entry which is preliminary data.</text>
</comment>
<protein>
    <submittedName>
        <fullName evidence="3">Uncharacterized protein</fullName>
    </submittedName>
</protein>
<keyword evidence="1 2" id="KW-0732">Signal</keyword>
<name>A0A511MVK6_DEIC1</name>
<proteinExistence type="predicted"/>
<dbReference type="Gene3D" id="3.40.50.1820">
    <property type="entry name" value="alpha/beta hydrolase"/>
    <property type="match status" value="1"/>
</dbReference>
<keyword evidence="4" id="KW-1185">Reference proteome</keyword>
<dbReference type="AlphaFoldDB" id="A0A511MVK6"/>
<feature type="chain" id="PRO_5022160796" evidence="2">
    <location>
        <begin position="22"/>
        <end position="275"/>
    </location>
</feature>
<reference evidence="3 4" key="1">
    <citation type="submission" date="2019-07" db="EMBL/GenBank/DDBJ databases">
        <title>Whole genome shotgun sequence of Deinococcus cellulosilyticus NBRC 106333.</title>
        <authorList>
            <person name="Hosoyama A."/>
            <person name="Uohara A."/>
            <person name="Ohji S."/>
            <person name="Ichikawa N."/>
        </authorList>
    </citation>
    <scope>NUCLEOTIDE SEQUENCE [LARGE SCALE GENOMIC DNA]</scope>
    <source>
        <strain evidence="3 4">NBRC 106333</strain>
    </source>
</reference>
<evidence type="ECO:0000256" key="2">
    <source>
        <dbReference type="SAM" id="SignalP"/>
    </source>
</evidence>
<dbReference type="SUPFAM" id="SSF53474">
    <property type="entry name" value="alpha/beta-Hydrolases"/>
    <property type="match status" value="1"/>
</dbReference>
<dbReference type="InterPro" id="IPR050955">
    <property type="entry name" value="Plant_Biomass_Hydrol_Est"/>
</dbReference>
<dbReference type="InterPro" id="IPR029058">
    <property type="entry name" value="AB_hydrolase_fold"/>
</dbReference>
<dbReference type="PANTHER" id="PTHR43037:SF1">
    <property type="entry name" value="BLL1128 PROTEIN"/>
    <property type="match status" value="1"/>
</dbReference>
<gene>
    <name evidence="3" type="ORF">DC3_00660</name>
</gene>
<dbReference type="PANTHER" id="PTHR43037">
    <property type="entry name" value="UNNAMED PRODUCT-RELATED"/>
    <property type="match status" value="1"/>
</dbReference>
<dbReference type="Proteomes" id="UP000321306">
    <property type="component" value="Unassembled WGS sequence"/>
</dbReference>
<evidence type="ECO:0000313" key="3">
    <source>
        <dbReference type="EMBL" id="GEM44431.1"/>
    </source>
</evidence>
<feature type="signal peptide" evidence="2">
    <location>
        <begin position="1"/>
        <end position="21"/>
    </location>
</feature>
<dbReference type="EMBL" id="BJXB01000001">
    <property type="protein sequence ID" value="GEM44431.1"/>
    <property type="molecule type" value="Genomic_DNA"/>
</dbReference>